<name>A0A1G2PHM9_9BACT</name>
<dbReference type="Proteomes" id="UP000177629">
    <property type="component" value="Unassembled WGS sequence"/>
</dbReference>
<accession>A0A1G2PHM9</accession>
<comment type="caution">
    <text evidence="1">The sequence shown here is derived from an EMBL/GenBank/DDBJ whole genome shotgun (WGS) entry which is preliminary data.</text>
</comment>
<evidence type="ECO:0000313" key="1">
    <source>
        <dbReference type="EMBL" id="OHA47848.1"/>
    </source>
</evidence>
<organism evidence="1 2">
    <name type="scientific">Candidatus Terrybacteria bacterium RIFCSPHIGHO2_01_FULL_48_17</name>
    <dbReference type="NCBI Taxonomy" id="1802362"/>
    <lineage>
        <taxon>Bacteria</taxon>
        <taxon>Candidatus Terryibacteriota</taxon>
    </lineage>
</organism>
<dbReference type="STRING" id="1802362.A2806_02275"/>
<protein>
    <submittedName>
        <fullName evidence="1">Uncharacterized protein</fullName>
    </submittedName>
</protein>
<dbReference type="EMBL" id="MHSS01000013">
    <property type="protein sequence ID" value="OHA47848.1"/>
    <property type="molecule type" value="Genomic_DNA"/>
</dbReference>
<gene>
    <name evidence="1" type="ORF">A2806_02275</name>
</gene>
<proteinExistence type="predicted"/>
<reference evidence="1 2" key="1">
    <citation type="journal article" date="2016" name="Nat. Commun.">
        <title>Thousands of microbial genomes shed light on interconnected biogeochemical processes in an aquifer system.</title>
        <authorList>
            <person name="Anantharaman K."/>
            <person name="Brown C.T."/>
            <person name="Hug L.A."/>
            <person name="Sharon I."/>
            <person name="Castelle C.J."/>
            <person name="Probst A.J."/>
            <person name="Thomas B.C."/>
            <person name="Singh A."/>
            <person name="Wilkins M.J."/>
            <person name="Karaoz U."/>
            <person name="Brodie E.L."/>
            <person name="Williams K.H."/>
            <person name="Hubbard S.S."/>
            <person name="Banfield J.F."/>
        </authorList>
    </citation>
    <scope>NUCLEOTIDE SEQUENCE [LARGE SCALE GENOMIC DNA]</scope>
</reference>
<dbReference type="AlphaFoldDB" id="A0A1G2PHM9"/>
<evidence type="ECO:0000313" key="2">
    <source>
        <dbReference type="Proteomes" id="UP000177629"/>
    </source>
</evidence>
<sequence>MRKKESKREAKTAVACEGMRATVPTVYVLRSLRCAEGRAGWNSSFLGRHPIAISVPKPLGQRGRAAPLKGDGIA</sequence>